<organism evidence="3 4">
    <name type="scientific">Kistimonas scapharcae</name>
    <dbReference type="NCBI Taxonomy" id="1036133"/>
    <lineage>
        <taxon>Bacteria</taxon>
        <taxon>Pseudomonadati</taxon>
        <taxon>Pseudomonadota</taxon>
        <taxon>Gammaproteobacteria</taxon>
        <taxon>Oceanospirillales</taxon>
        <taxon>Endozoicomonadaceae</taxon>
        <taxon>Kistimonas</taxon>
    </lineage>
</organism>
<reference evidence="4" key="1">
    <citation type="journal article" date="2019" name="Int. J. Syst. Evol. Microbiol.">
        <title>The Global Catalogue of Microorganisms (GCM) 10K type strain sequencing project: providing services to taxonomists for standard genome sequencing and annotation.</title>
        <authorList>
            <consortium name="The Broad Institute Genomics Platform"/>
            <consortium name="The Broad Institute Genome Sequencing Center for Infectious Disease"/>
            <person name="Wu L."/>
            <person name="Ma J."/>
        </authorList>
    </citation>
    <scope>NUCLEOTIDE SEQUENCE [LARGE SCALE GENOMIC DNA]</scope>
    <source>
        <strain evidence="4">JCM 17805</strain>
    </source>
</reference>
<comment type="caution">
    <text evidence="3">The sequence shown here is derived from an EMBL/GenBank/DDBJ whole genome shotgun (WGS) entry which is preliminary data.</text>
</comment>
<dbReference type="RefSeq" id="WP_345199138.1">
    <property type="nucleotide sequence ID" value="NZ_BAABFL010000477.1"/>
</dbReference>
<feature type="coiled-coil region" evidence="1">
    <location>
        <begin position="196"/>
        <end position="255"/>
    </location>
</feature>
<feature type="coiled-coil region" evidence="1">
    <location>
        <begin position="317"/>
        <end position="351"/>
    </location>
</feature>
<keyword evidence="4" id="KW-1185">Reference proteome</keyword>
<feature type="region of interest" description="Disordered" evidence="2">
    <location>
        <begin position="1"/>
        <end position="36"/>
    </location>
</feature>
<feature type="compositionally biased region" description="Basic and acidic residues" evidence="2">
    <location>
        <begin position="27"/>
        <end position="36"/>
    </location>
</feature>
<evidence type="ECO:0000313" key="4">
    <source>
        <dbReference type="Proteomes" id="UP001500604"/>
    </source>
</evidence>
<dbReference type="EMBL" id="BAABFL010000477">
    <property type="protein sequence ID" value="GAA4652549.1"/>
    <property type="molecule type" value="Genomic_DNA"/>
</dbReference>
<name>A0ABP8VAJ9_9GAMM</name>
<protein>
    <submittedName>
        <fullName evidence="3">Uncharacterized protein</fullName>
    </submittedName>
</protein>
<dbReference type="Proteomes" id="UP001500604">
    <property type="component" value="Unassembled WGS sequence"/>
</dbReference>
<evidence type="ECO:0000313" key="3">
    <source>
        <dbReference type="EMBL" id="GAA4652549.1"/>
    </source>
</evidence>
<evidence type="ECO:0000256" key="1">
    <source>
        <dbReference type="SAM" id="Coils"/>
    </source>
</evidence>
<keyword evidence="1" id="KW-0175">Coiled coil</keyword>
<gene>
    <name evidence="3" type="ORF">GCM10023116_48330</name>
</gene>
<accession>A0ABP8VAJ9</accession>
<proteinExistence type="predicted"/>
<sequence>MGKKSGNDYTPPPAPEEKYATQIGHFSRQENQRREQEANAWNDSVSAFNNQLQGFADQGNDFLSQARGLSFADQDAINTLRTDVYSTQDQFNALNWTGGNEPLFQSSQYGFTLGNNYYGANVGGLATPDTLDAPDLAQRSSYGNAFSGTLDILNSLDSQYSQEQQRYQGFQANQRTLADQYNQTFNTLGIANDTAMNTLERNIQNALADNQGFTSELNTDFSRSTGLFNDTLAGIADLRSQREAEQQRINDFQTRMNTLAGTYGQTLDGLDITHADGIINLNSDIESTLANVRGFSSELSPDLSAQLEALSGLDNRVDSLQLERNLELRRIADAEANARNQSIQIADLANASGIYNQANLDSAYERLAQQQSALSDFNSVLDYDFSDENSLLTSTQGILDSLTNQRTNTVDNLFNSATELGQSIQSAQDWDEAALRELKAQALAGQTSANNFMGGRAGDLQTAYGDTVSSINDRLQALFDTRSTIESDAQAFQGTLDDTTITSLDQLKILEDQFSGINSQYGQYNAAQAQDEVDAISQLLSGERTRLEADAEAAARAELAGQVEVSNALDQFGNLTLTGLPFRDPLTVLEYKAWLEKNGNEEDADNPAMISAFARALGLNS</sequence>
<evidence type="ECO:0000256" key="2">
    <source>
        <dbReference type="SAM" id="MobiDB-lite"/>
    </source>
</evidence>